<comment type="caution">
    <text evidence="3">The sequence shown here is derived from an EMBL/GenBank/DDBJ whole genome shotgun (WGS) entry which is preliminary data.</text>
</comment>
<keyword evidence="4" id="KW-1185">Reference proteome</keyword>
<sequence length="307" mass="32859">MSGDTVDQADAHDRGDEVSGTESGAAQGPGEGAGPPAAQEGVPADAMRRLAELTPGKAGSIFTSDLSVNEFLLVREAGFRPIGLVLGSSIYHVGIQIGRWSKNQELETLSQAMYHARELAMTRMEAEAAQLGADGIVGVRLSVEARDFGNDIAEFIAIGTAVKADEPAPGGTSWRNNKGQPFTSDLSGQDFWTLIRAGYAPLGMVMGTCVYHVAHQRMGAALSNFGKNVEIERFTQALYDARELAMARMQAEAEELHAEGVVGVQLNAHNHRWGGHTTEFFSIGTAVRPLREDHEIARPTMVLSLDG</sequence>
<evidence type="ECO:0000313" key="4">
    <source>
        <dbReference type="Proteomes" id="UP001499884"/>
    </source>
</evidence>
<accession>A0ABP7F9Z7</accession>
<dbReference type="EMBL" id="BAABEP010000021">
    <property type="protein sequence ID" value="GAA3733386.1"/>
    <property type="molecule type" value="Genomic_DNA"/>
</dbReference>
<name>A0ABP7F9Z7_9ACTN</name>
<dbReference type="PANTHER" id="PTHR34068">
    <property type="entry name" value="UPF0145 PROTEIN YBJQ"/>
    <property type="match status" value="1"/>
</dbReference>
<protein>
    <submittedName>
        <fullName evidence="3">Heavy metal-binding domain-containing protein</fullName>
    </submittedName>
</protein>
<dbReference type="SUPFAM" id="SSF117782">
    <property type="entry name" value="YbjQ-like"/>
    <property type="match status" value="2"/>
</dbReference>
<dbReference type="Pfam" id="PF01906">
    <property type="entry name" value="YbjQ_1"/>
    <property type="match status" value="2"/>
</dbReference>
<reference evidence="4" key="1">
    <citation type="journal article" date="2019" name="Int. J. Syst. Evol. Microbiol.">
        <title>The Global Catalogue of Microorganisms (GCM) 10K type strain sequencing project: providing services to taxonomists for standard genome sequencing and annotation.</title>
        <authorList>
            <consortium name="The Broad Institute Genomics Platform"/>
            <consortium name="The Broad Institute Genome Sequencing Center for Infectious Disease"/>
            <person name="Wu L."/>
            <person name="Ma J."/>
        </authorList>
    </citation>
    <scope>NUCLEOTIDE SEQUENCE [LARGE SCALE GENOMIC DNA]</scope>
    <source>
        <strain evidence="4">JCM 30846</strain>
    </source>
</reference>
<dbReference type="PANTHER" id="PTHR34068:SF2">
    <property type="entry name" value="UPF0145 PROTEIN SCO3412"/>
    <property type="match status" value="1"/>
</dbReference>
<evidence type="ECO:0000256" key="1">
    <source>
        <dbReference type="ARBA" id="ARBA00010751"/>
    </source>
</evidence>
<dbReference type="RefSeq" id="WP_345647501.1">
    <property type="nucleotide sequence ID" value="NZ_BAABEP010000021.1"/>
</dbReference>
<dbReference type="Gene3D" id="3.30.110.70">
    <property type="entry name" value="Hypothetical protein apc22750. Chain B"/>
    <property type="match status" value="2"/>
</dbReference>
<dbReference type="InterPro" id="IPR035439">
    <property type="entry name" value="UPF0145_dom_sf"/>
</dbReference>
<proteinExistence type="inferred from homology"/>
<dbReference type="Proteomes" id="UP001499884">
    <property type="component" value="Unassembled WGS sequence"/>
</dbReference>
<evidence type="ECO:0000256" key="2">
    <source>
        <dbReference type="SAM" id="MobiDB-lite"/>
    </source>
</evidence>
<organism evidence="3 4">
    <name type="scientific">Streptomyces tremellae</name>
    <dbReference type="NCBI Taxonomy" id="1124239"/>
    <lineage>
        <taxon>Bacteria</taxon>
        <taxon>Bacillati</taxon>
        <taxon>Actinomycetota</taxon>
        <taxon>Actinomycetes</taxon>
        <taxon>Kitasatosporales</taxon>
        <taxon>Streptomycetaceae</taxon>
        <taxon>Streptomyces</taxon>
    </lineage>
</organism>
<gene>
    <name evidence="3" type="ORF">GCM10023082_33450</name>
</gene>
<comment type="similarity">
    <text evidence="1">Belongs to the UPF0145 family.</text>
</comment>
<feature type="region of interest" description="Disordered" evidence="2">
    <location>
        <begin position="1"/>
        <end position="41"/>
    </location>
</feature>
<evidence type="ECO:0000313" key="3">
    <source>
        <dbReference type="EMBL" id="GAA3733386.1"/>
    </source>
</evidence>
<dbReference type="InterPro" id="IPR002765">
    <property type="entry name" value="UPF0145_YbjQ-like"/>
</dbReference>